<dbReference type="SUPFAM" id="SSF103657">
    <property type="entry name" value="BAR/IMD domain-like"/>
    <property type="match status" value="1"/>
</dbReference>
<comment type="caution">
    <text evidence="23">The sequence shown here is derived from an EMBL/GenBank/DDBJ whole genome shotgun (WGS) entry which is preliminary data.</text>
</comment>
<keyword evidence="9 18" id="KW-0863">Zinc-finger</keyword>
<dbReference type="Pfam" id="PF00169">
    <property type="entry name" value="PH"/>
    <property type="match status" value="1"/>
</dbReference>
<feature type="compositionally biased region" description="Low complexity" evidence="19">
    <location>
        <begin position="2270"/>
        <end position="2283"/>
    </location>
</feature>
<comment type="subcellular location">
    <subcellularLocation>
        <location evidence="1">Cell membrane</location>
        <topology evidence="1">Multi-pass membrane protein</topology>
    </subcellularLocation>
</comment>
<evidence type="ECO:0000256" key="17">
    <source>
        <dbReference type="PROSITE-ProRule" id="PRU00023"/>
    </source>
</evidence>
<comment type="catalytic activity">
    <reaction evidence="16">
        <text>[(1-&gt;4)-N-acetyl-beta-D-glucosaminyl](n) + UDP-N-acetyl-alpha-D-glucosamine = [(1-&gt;4)-N-acetyl-beta-D-glucosaminyl](n+1) + UDP + H(+)</text>
        <dbReference type="Rhea" id="RHEA:16637"/>
        <dbReference type="Rhea" id="RHEA-COMP:9593"/>
        <dbReference type="Rhea" id="RHEA-COMP:9595"/>
        <dbReference type="ChEBI" id="CHEBI:15378"/>
        <dbReference type="ChEBI" id="CHEBI:17029"/>
        <dbReference type="ChEBI" id="CHEBI:57705"/>
        <dbReference type="ChEBI" id="CHEBI:58223"/>
        <dbReference type="EC" id="2.4.1.16"/>
    </reaction>
</comment>
<dbReference type="InterPro" id="IPR036770">
    <property type="entry name" value="Ankyrin_rpt-contain_sf"/>
</dbReference>
<evidence type="ECO:0000313" key="23">
    <source>
        <dbReference type="EMBL" id="CAF1244817.1"/>
    </source>
</evidence>
<keyword evidence="4" id="KW-1003">Cell membrane</keyword>
<feature type="transmembrane region" description="Helical" evidence="20">
    <location>
        <begin position="1742"/>
        <end position="1760"/>
    </location>
</feature>
<dbReference type="PROSITE" id="PS50003">
    <property type="entry name" value="PH_DOMAIN"/>
    <property type="match status" value="1"/>
</dbReference>
<organism evidence="23 24">
    <name type="scientific">Adineta ricciae</name>
    <name type="common">Rotifer</name>
    <dbReference type="NCBI Taxonomy" id="249248"/>
    <lineage>
        <taxon>Eukaryota</taxon>
        <taxon>Metazoa</taxon>
        <taxon>Spiralia</taxon>
        <taxon>Gnathifera</taxon>
        <taxon>Rotifera</taxon>
        <taxon>Eurotatoria</taxon>
        <taxon>Bdelloidea</taxon>
        <taxon>Adinetida</taxon>
        <taxon>Adinetidae</taxon>
        <taxon>Adineta</taxon>
    </lineage>
</organism>
<keyword evidence="14" id="KW-0325">Glycoprotein</keyword>
<dbReference type="InterPro" id="IPR001849">
    <property type="entry name" value="PH_domain"/>
</dbReference>
<dbReference type="EMBL" id="CAJNOJ010000175">
    <property type="protein sequence ID" value="CAF1244817.1"/>
    <property type="molecule type" value="Genomic_DNA"/>
</dbReference>
<dbReference type="GO" id="GO:0005737">
    <property type="term" value="C:cytoplasm"/>
    <property type="evidence" value="ECO:0007669"/>
    <property type="project" value="InterPro"/>
</dbReference>
<keyword evidence="11 20" id="KW-1133">Transmembrane helix</keyword>
<dbReference type="EC" id="2.4.1.16" evidence="2"/>
<dbReference type="GO" id="GO:0005096">
    <property type="term" value="F:GTPase activator activity"/>
    <property type="evidence" value="ECO:0007669"/>
    <property type="project" value="UniProtKB-KW"/>
</dbReference>
<dbReference type="FunFam" id="2.30.29.30:FF:000384">
    <property type="entry name" value="Uncharacterized protein, isoform A"/>
    <property type="match status" value="1"/>
</dbReference>
<dbReference type="SMART" id="SM00105">
    <property type="entry name" value="ArfGap"/>
    <property type="match status" value="1"/>
</dbReference>
<feature type="transmembrane region" description="Helical" evidence="20">
    <location>
        <begin position="1652"/>
        <end position="1669"/>
    </location>
</feature>
<dbReference type="PROSITE" id="PS50297">
    <property type="entry name" value="ANK_REP_REGION"/>
    <property type="match status" value="1"/>
</dbReference>
<dbReference type="Pfam" id="PF23000">
    <property type="entry name" value="ChitinSynthase_IV_N"/>
    <property type="match status" value="1"/>
</dbReference>
<evidence type="ECO:0000256" key="12">
    <source>
        <dbReference type="ARBA" id="ARBA00023054"/>
    </source>
</evidence>
<keyword evidence="3" id="KW-0343">GTPase activation</keyword>
<dbReference type="InterPro" id="IPR011993">
    <property type="entry name" value="PH-like_dom_sf"/>
</dbReference>
<dbReference type="PANTHER" id="PTHR22914:SF42">
    <property type="entry name" value="CHITIN SYNTHASE"/>
    <property type="match status" value="1"/>
</dbReference>
<keyword evidence="5" id="KW-0328">Glycosyltransferase</keyword>
<feature type="region of interest" description="Disordered" evidence="19">
    <location>
        <begin position="2705"/>
        <end position="2724"/>
    </location>
</feature>
<dbReference type="InterPro" id="IPR004148">
    <property type="entry name" value="BAR_dom"/>
</dbReference>
<dbReference type="InterPro" id="IPR001164">
    <property type="entry name" value="ArfGAP_dom"/>
</dbReference>
<dbReference type="OrthoDB" id="370884at2759"/>
<dbReference type="PROSITE" id="PS50096">
    <property type="entry name" value="IQ"/>
    <property type="match status" value="1"/>
</dbReference>
<evidence type="ECO:0000256" key="16">
    <source>
        <dbReference type="ARBA" id="ARBA00048014"/>
    </source>
</evidence>
<dbReference type="SUPFAM" id="SSF52540">
    <property type="entry name" value="P-loop containing nucleoside triphosphate hydrolases"/>
    <property type="match status" value="1"/>
</dbReference>
<dbReference type="CDD" id="cd04190">
    <property type="entry name" value="Chitin_synth_C"/>
    <property type="match status" value="1"/>
</dbReference>
<dbReference type="Gene3D" id="2.30.29.30">
    <property type="entry name" value="Pleckstrin-homology domain (PH domain)/Phosphotyrosine-binding domain (PTB)"/>
    <property type="match status" value="1"/>
</dbReference>
<dbReference type="Gene3D" id="1.10.220.150">
    <property type="entry name" value="Arf GTPase activating protein"/>
    <property type="match status" value="1"/>
</dbReference>
<accession>A0A814ZKH9</accession>
<feature type="transmembrane region" description="Helical" evidence="20">
    <location>
        <begin position="1061"/>
        <end position="1081"/>
    </location>
</feature>
<reference evidence="23" key="1">
    <citation type="submission" date="2021-02" db="EMBL/GenBank/DDBJ databases">
        <authorList>
            <person name="Nowell W R."/>
        </authorList>
    </citation>
    <scope>NUCLEOTIDE SEQUENCE</scope>
</reference>
<dbReference type="Proteomes" id="UP000663852">
    <property type="component" value="Unassembled WGS sequence"/>
</dbReference>
<feature type="transmembrane region" description="Helical" evidence="20">
    <location>
        <begin position="648"/>
        <end position="668"/>
    </location>
</feature>
<evidence type="ECO:0000256" key="8">
    <source>
        <dbReference type="ARBA" id="ARBA00022723"/>
    </source>
</evidence>
<feature type="region of interest" description="Disordered" evidence="19">
    <location>
        <begin position="108"/>
        <end position="140"/>
    </location>
</feature>
<feature type="compositionally biased region" description="Basic and acidic residues" evidence="19">
    <location>
        <begin position="117"/>
        <end position="127"/>
    </location>
</feature>
<comment type="similarity">
    <text evidence="15">Belongs to the chitin synthase family. Class IV subfamily.</text>
</comment>
<keyword evidence="12" id="KW-0175">Coiled coil</keyword>
<dbReference type="FunFam" id="3.90.550.10:FF:000139">
    <property type="entry name" value="Chitin synthase 8"/>
    <property type="match status" value="1"/>
</dbReference>
<evidence type="ECO:0000256" key="13">
    <source>
        <dbReference type="ARBA" id="ARBA00023136"/>
    </source>
</evidence>
<dbReference type="PROSITE" id="PS50088">
    <property type="entry name" value="ANK_REPEAT"/>
    <property type="match status" value="2"/>
</dbReference>
<dbReference type="GO" id="GO:0006031">
    <property type="term" value="P:chitin biosynthetic process"/>
    <property type="evidence" value="ECO:0007669"/>
    <property type="project" value="TreeGrafter"/>
</dbReference>
<evidence type="ECO:0000256" key="20">
    <source>
        <dbReference type="SAM" id="Phobius"/>
    </source>
</evidence>
<dbReference type="Gene3D" id="1.20.1270.60">
    <property type="entry name" value="Arfaptin homology (AH) domain/BAR domain"/>
    <property type="match status" value="1"/>
</dbReference>
<evidence type="ECO:0000313" key="24">
    <source>
        <dbReference type="Proteomes" id="UP000663852"/>
    </source>
</evidence>
<feature type="repeat" description="ANK" evidence="17">
    <location>
        <begin position="2998"/>
        <end position="3032"/>
    </location>
</feature>
<feature type="transmembrane region" description="Helical" evidence="20">
    <location>
        <begin position="1093"/>
        <end position="1113"/>
    </location>
</feature>
<evidence type="ECO:0000259" key="22">
    <source>
        <dbReference type="PROSITE" id="PS50115"/>
    </source>
</evidence>
<feature type="domain" description="PH" evidence="21">
    <location>
        <begin position="2591"/>
        <end position="2699"/>
    </location>
</feature>
<dbReference type="Pfam" id="PF01412">
    <property type="entry name" value="ArfGap"/>
    <property type="match status" value="1"/>
</dbReference>
<dbReference type="SMART" id="SM00248">
    <property type="entry name" value="ANK"/>
    <property type="match status" value="3"/>
</dbReference>
<dbReference type="GO" id="GO:0005886">
    <property type="term" value="C:plasma membrane"/>
    <property type="evidence" value="ECO:0007669"/>
    <property type="project" value="UniProtKB-SubCell"/>
</dbReference>
<dbReference type="PROSITE" id="PS50115">
    <property type="entry name" value="ARFGAP"/>
    <property type="match status" value="1"/>
</dbReference>
<dbReference type="InterPro" id="IPR029044">
    <property type="entry name" value="Nucleotide-diphossugar_trans"/>
</dbReference>
<evidence type="ECO:0000256" key="19">
    <source>
        <dbReference type="SAM" id="MobiDB-lite"/>
    </source>
</evidence>
<feature type="compositionally biased region" description="Acidic residues" evidence="19">
    <location>
        <begin position="158"/>
        <end position="167"/>
    </location>
</feature>
<dbReference type="InterPro" id="IPR027267">
    <property type="entry name" value="AH/BAR_dom_sf"/>
</dbReference>
<gene>
    <name evidence="23" type="ORF">EDS130_LOCUS27649</name>
</gene>
<dbReference type="SMART" id="SM00233">
    <property type="entry name" value="PH"/>
    <property type="match status" value="1"/>
</dbReference>
<protein>
    <recommendedName>
        <fullName evidence="2">chitin synthase</fullName>
        <ecNumber evidence="2">2.4.1.16</ecNumber>
    </recommendedName>
</protein>
<feature type="transmembrane region" description="Helical" evidence="20">
    <location>
        <begin position="2055"/>
        <end position="2079"/>
    </location>
</feature>
<evidence type="ECO:0000256" key="1">
    <source>
        <dbReference type="ARBA" id="ARBA00004651"/>
    </source>
</evidence>
<dbReference type="InterPro" id="IPR027417">
    <property type="entry name" value="P-loop_NTPase"/>
</dbReference>
<sequence>MADFNLFSTKTDIKKLLFTADKFKFNEQDSNESWQDLPGVTPTSLLASIADNQYIHDSSLSSLTDNRNENGWETLDDYSTIPKSYGFNYERNSTKPSGHCRLDRRGHWLLLPPSPHHPPEKVPEKKRSSNNSNPEQIFPDSCESLTVSVDLHIPTDELMTDNDGDNDGDGHNTTERQNITTDKSRNKSRCIKPHHGKLANQVHQRVVYEQDLPIRFTLEEFVKRYKFICYSSSSPIKNNAKACESIVKHLRFTDYIIDKSKISLQFEHLKILNQHFEQYLSNIITCQKYIRGYLVRKDLLRRARRNAKERHDFLTQVRLTSKNTMDRLSALPKVSTKTIELTKPENDNAIKRSKHFIKRRTKDKKNPAPSIPAEAIPMNEQEHHDMLKVAKKLQLLEKDDVDELEGVDHRITSSKTADGIRSSVEGLSEREVRILVQDEFTPETMATPKQLPQKRFPIETNIASGSGLPSITTADSPLKVHDGAISIMAAKVPIAPTMKLSAAEQLIRETKVAATSGDLFMTDWAVGQEEKKHPTTVRSKSEPRNILLALQDQNMLSEQKRDIIKKILMLQRQKFKDNQARKASKSNEFEHSTYSFAQMDQTVKNDDDDLLPDDELVDPWDTPRTMDVREAYENTVHCYRLSMRLLKLATYIVLHIGVLATALVSKGALLLMTNSVAHVQETPYRERWVWMLLATVCAPYIFTFIDSFGTCLFGNKPWPTVKIFTIVFFIETLHSFGIAIFVFHILPKLDAARSLLLMNAVCLVPAFLKLFLTKSNSSIVRRSLLFLMDFFAFAMQCSCMGIALASKFLNTDSSIVVQATTSSSPLLFSDGTTTLPPLSRHRRQDESVTIFSDINENDMLTTSISNISSIDKNLQTILSSFYVQWELPVALILVSLAWWENFIDRDIKIGNRTIVHMKLLKENIVATRAKTSLIITCWKVFVTLILAYLFHHGIFNTSVVFPIHENYEQLQDPLPKLSPGQNPWASLGFDQQPMQGLVPLTSPRERRSIDNITAYVKRQKRQMDIDIPNGYTLDGETANLLASGNNPAGGEHGSVNPRDRWIYYLAPMILKIISDALCFYMGRLACKLCMQRICFALPITLVTPLALTILLVMCSAAPQTTVFVDKFLFWSCYADYAKDSFRWQVICGLSLWWLSELWIAGHIWFGKSQRLAFTERLFVSPRYCATLLEQSLMMNRRRNERDEILSGTYDEMGTVNGDTEYDEQSMEELSMEKKLSADVHTKIYSCATMWHETETEMLQLLKSIMRLDSDQCARRTARNYLQLKDLDYYEYEGHIFFDDAMEEDENNEQVPNKFVQQLLGVIDRAATAIHQCPMKIPPPFKTPTPYGGRLTWILPGGNFLIAHIKDKTKIRHKKRWSQVMYMYYLLGYRLFGDLNIIEKLYKRKRKKDSSKSKSKLFKGFGNLLNNMDNKKRIQMENTYLLALDGDVDFRPEAVRLLVDRMKKNKKVGAACGRIHPVGSGPMVWYQKFEYAIGHWLQKAAEHILGCVMCSPGCFSLFRGSALMDDHVLRTYCTKSTEARHYVQYDQGEDRWLCTLLLQEGYRVEYCAASDALTYAPETFHEFFNQRRRWVPSTIANILDFLAEYKRIVVVNESISYLYIIYQLFLMVSTVLGPATVLLMIIGAFNACFGTSLWQSMYMSVLPAFFYLLLCFHTTTDFQIRVAAFLSAVYAVIMMAVIVGTTIQIAEDSWTSPNAVFLMLLLSINFIAACMHPQEFWCIVPGILYFLCIPSGYLFLLIYSLCNLNIVSWGTREAPKTKKNQTKEELERAKLQELTQAKQKSAGFFNQVFANFNFKKYDEKIRAYARKWLGLERSGLNGLLLQQILSAVERMENSKFDEEMEAVATTGLYPERNKTPVGSEIDAKYGLMQLAARAGSPGITGTPINRASFPHVDPQQQLIYRGIQSVRSTPYGQVMSYGGVSRPFETPVIKRDELVNPAWIFHKSLLDSEVVMLDPRETKFFQGVIERYLYPLVEDKDHQKKIVGELKSLRNNSCFVFFMINTLWIVIIFSLQLVAERIREFVFIPIKRLHNEPLRFEPLGLGFLLFFATILLVQFVSMLWHRYGTLLHLLASTDLKICQSNNGQTSRHNRRGDFTVDNVEDAVEQVKALQQPKGFDEEDLPEPDYDNDERQASELDLSTTGLIYRGNGRYLKHSACTSQQWSEAAKVNDMQRNLDTTDHSDLSQIMAGSIHTYGSNYDAIKRRQLSNKRHLYYKSLDHVFKSRYQALAQNKNPPQKNPRVKLTDVFQQQQLASSRARRTSSALTVPENSSGKNLSQTSEVMKKHRRKSKDHHLEHLSQLRQAANRIDILEDRLEQMYKMCNSLVTSGKLFVQDFQKFIKCIFDVREFFSTDELAYKSLAKFGNYLYEIQTLFSSLLEQTSHSILRTLTRMLKEDIKKVKDQGKLFERLSTDYDIALQKNADVSKTKLNICEDVSKNLIATRSCFGHTSIDYTYQINVLFDQHKVDLIELFLSYINFHKAFFHQGYELLSAETEGDAHAMTTELIKTKQDNGQKQKLLEKMHEVNQKRYNPDDNRSDGLTLESSLSLSKSIPPRNISQQNLLNMTNEPPNGSEVTKEGYLFKRSHNKFKTWNRRWFCIRNGQLLYMKRNSSTAVHDNSPEQFPYSVMVPDLRLCTIRSSNDNDRRFVFEIISPNRQVSHLLQADSQLECEQWINVLHATIAHLFKSSNNNERPTSSSSSPKSLFDNHSSTLSIAKTELKQKMIKEKIEYVRSLPGNEKCCDCDAENPEWASINLGILLCLNCGGAHRGLGVNFSKVRSLHMDTWDLETLLVMAELGNNIVNEIYEAQLSSEIPKPTTDADPTKRRNYIEAKYVQKAFVRPLPSSNYLRPTTRNIRRWTVMKNAALSTSLGNDLDDENTAHLLKNYNRQQLFRKPIVPSDNGIVADNPPLIWNQNIYLYDAARNRNVPMMLHALALGADKNFANEHDHGRTPLIEAILSKSVAAAEFLLTNNAKVNLPDEDGRTPLHYATQLANKGRGPIILLLKRGADPLLKDNHGIDACSLSMNLADPDVITWYRLIALHEQMKEEDADVEKTYVSILDDPVYMKEIARTPSFSS</sequence>
<dbReference type="Gene3D" id="1.20.5.4820">
    <property type="match status" value="1"/>
</dbReference>
<feature type="transmembrane region" description="Helical" evidence="20">
    <location>
        <begin position="688"/>
        <end position="714"/>
    </location>
</feature>
<dbReference type="SUPFAM" id="SSF48403">
    <property type="entry name" value="Ankyrin repeat"/>
    <property type="match status" value="1"/>
</dbReference>
<feature type="compositionally biased region" description="Low complexity" evidence="19">
    <location>
        <begin position="2705"/>
        <end position="2720"/>
    </location>
</feature>
<dbReference type="InterPro" id="IPR037278">
    <property type="entry name" value="ARFGAP/RecO"/>
</dbReference>
<keyword evidence="13 20" id="KW-0472">Membrane</keyword>
<dbReference type="Pfam" id="PF12796">
    <property type="entry name" value="Ank_2"/>
    <property type="match status" value="1"/>
</dbReference>
<feature type="transmembrane region" description="Helical" evidence="20">
    <location>
        <begin position="881"/>
        <end position="899"/>
    </location>
</feature>
<feature type="transmembrane region" description="Helical" evidence="20">
    <location>
        <begin position="2014"/>
        <end position="2034"/>
    </location>
</feature>
<dbReference type="SUPFAM" id="SSF53448">
    <property type="entry name" value="Nucleotide-diphospho-sugar transferases"/>
    <property type="match status" value="1"/>
</dbReference>
<dbReference type="SUPFAM" id="SSF50729">
    <property type="entry name" value="PH domain-like"/>
    <property type="match status" value="1"/>
</dbReference>
<keyword evidence="10" id="KW-0862">Zinc</keyword>
<keyword evidence="17" id="KW-0040">ANK repeat</keyword>
<evidence type="ECO:0000256" key="14">
    <source>
        <dbReference type="ARBA" id="ARBA00023180"/>
    </source>
</evidence>
<evidence type="ECO:0000256" key="11">
    <source>
        <dbReference type="ARBA" id="ARBA00022989"/>
    </source>
</evidence>
<proteinExistence type="inferred from homology"/>
<dbReference type="CDD" id="cd13250">
    <property type="entry name" value="PH_ACAP"/>
    <property type="match status" value="1"/>
</dbReference>
<dbReference type="InterPro" id="IPR038508">
    <property type="entry name" value="ArfGAP_dom_sf"/>
</dbReference>
<name>A0A814ZKH9_ADIRI</name>
<feature type="transmembrane region" description="Helical" evidence="20">
    <location>
        <begin position="784"/>
        <end position="805"/>
    </location>
</feature>
<evidence type="ECO:0000256" key="4">
    <source>
        <dbReference type="ARBA" id="ARBA00022475"/>
    </source>
</evidence>
<dbReference type="GO" id="GO:0008270">
    <property type="term" value="F:zinc ion binding"/>
    <property type="evidence" value="ECO:0007669"/>
    <property type="project" value="UniProtKB-KW"/>
</dbReference>
<feature type="transmembrane region" description="Helical" evidence="20">
    <location>
        <begin position="1623"/>
        <end position="1646"/>
    </location>
</feature>
<dbReference type="SUPFAM" id="SSF57863">
    <property type="entry name" value="ArfGap/RecO-like zinc finger"/>
    <property type="match status" value="1"/>
</dbReference>
<dbReference type="FunFam" id="1.10.220.150:FF:000009">
    <property type="entry name" value="stromal membrane-associated protein 1 isoform X1"/>
    <property type="match status" value="1"/>
</dbReference>
<feature type="transmembrane region" description="Helical" evidence="20">
    <location>
        <begin position="1711"/>
        <end position="1730"/>
    </location>
</feature>
<dbReference type="GO" id="GO:0004100">
    <property type="term" value="F:chitin synthase activity"/>
    <property type="evidence" value="ECO:0007669"/>
    <property type="project" value="UniProtKB-EC"/>
</dbReference>
<evidence type="ECO:0000256" key="15">
    <source>
        <dbReference type="ARBA" id="ARBA00046329"/>
    </source>
</evidence>
<dbReference type="Gene3D" id="1.25.40.20">
    <property type="entry name" value="Ankyrin repeat-containing domain"/>
    <property type="match status" value="1"/>
</dbReference>
<feature type="transmembrane region" description="Helical" evidence="20">
    <location>
        <begin position="931"/>
        <end position="950"/>
    </location>
</feature>
<evidence type="ECO:0000259" key="21">
    <source>
        <dbReference type="PROSITE" id="PS50003"/>
    </source>
</evidence>
<dbReference type="PRINTS" id="PR00405">
    <property type="entry name" value="REVINTRACTNG"/>
</dbReference>
<feature type="compositionally biased region" description="Acidic residues" evidence="19">
    <location>
        <begin position="2135"/>
        <end position="2146"/>
    </location>
</feature>
<evidence type="ECO:0000256" key="2">
    <source>
        <dbReference type="ARBA" id="ARBA00012543"/>
    </source>
</evidence>
<evidence type="ECO:0000256" key="3">
    <source>
        <dbReference type="ARBA" id="ARBA00022468"/>
    </source>
</evidence>
<dbReference type="Pfam" id="PF03142">
    <property type="entry name" value="Chitin_synth_2"/>
    <property type="match status" value="1"/>
</dbReference>
<feature type="compositionally biased region" description="Polar residues" evidence="19">
    <location>
        <begin position="2285"/>
        <end position="2298"/>
    </location>
</feature>
<dbReference type="PANTHER" id="PTHR22914">
    <property type="entry name" value="CHITIN SYNTHASE"/>
    <property type="match status" value="1"/>
</dbReference>
<evidence type="ECO:0000256" key="10">
    <source>
        <dbReference type="ARBA" id="ARBA00022833"/>
    </source>
</evidence>
<evidence type="ECO:0000256" key="7">
    <source>
        <dbReference type="ARBA" id="ARBA00022692"/>
    </source>
</evidence>
<feature type="region of interest" description="Disordered" evidence="19">
    <location>
        <begin position="2270"/>
        <end position="2312"/>
    </location>
</feature>
<feature type="region of interest" description="Disordered" evidence="19">
    <location>
        <begin position="156"/>
        <end position="188"/>
    </location>
</feature>
<evidence type="ECO:0000256" key="5">
    <source>
        <dbReference type="ARBA" id="ARBA00022676"/>
    </source>
</evidence>
<evidence type="ECO:0000256" key="9">
    <source>
        <dbReference type="ARBA" id="ARBA00022771"/>
    </source>
</evidence>
<feature type="domain" description="Arf-GAP" evidence="22">
    <location>
        <begin position="2742"/>
        <end position="2863"/>
    </location>
</feature>
<dbReference type="InterPro" id="IPR055120">
    <property type="entry name" value="Chs-1/2_IV_N"/>
</dbReference>
<feature type="transmembrane region" description="Helical" evidence="20">
    <location>
        <begin position="1681"/>
        <end position="1705"/>
    </location>
</feature>
<feature type="region of interest" description="Disordered" evidence="19">
    <location>
        <begin position="2129"/>
        <end position="2151"/>
    </location>
</feature>
<dbReference type="InterPro" id="IPR004835">
    <property type="entry name" value="Chitin_synth"/>
</dbReference>
<keyword evidence="7 20" id="KW-0812">Transmembrane</keyword>
<keyword evidence="6" id="KW-0808">Transferase</keyword>
<feature type="repeat" description="ANK" evidence="17">
    <location>
        <begin position="2965"/>
        <end position="2997"/>
    </location>
</feature>
<feature type="transmembrane region" description="Helical" evidence="20">
    <location>
        <begin position="726"/>
        <end position="746"/>
    </location>
</feature>
<dbReference type="InterPro" id="IPR002110">
    <property type="entry name" value="Ankyrin_rpt"/>
</dbReference>
<evidence type="ECO:0000256" key="6">
    <source>
        <dbReference type="ARBA" id="ARBA00022679"/>
    </source>
</evidence>
<dbReference type="Pfam" id="PF16746">
    <property type="entry name" value="BAR_3"/>
    <property type="match status" value="1"/>
</dbReference>
<keyword evidence="8" id="KW-0479">Metal-binding</keyword>
<evidence type="ECO:0000256" key="18">
    <source>
        <dbReference type="PROSITE-ProRule" id="PRU00288"/>
    </source>
</evidence>